<proteinExistence type="predicted"/>
<dbReference type="EMBL" id="OZ035842">
    <property type="protein sequence ID" value="CAL1595144.1"/>
    <property type="molecule type" value="Genomic_DNA"/>
</dbReference>
<sequence>MVQCFAHIRVVVTSTLIGYPSLCVIGSPTSYFPEHAHAQLFFQSSVKCTVQKGFDAVCLEVVPFNPHQGPPSGRTRGLHSSPQDAFGLRADALILGTLHPPGG</sequence>
<evidence type="ECO:0000313" key="1">
    <source>
        <dbReference type="EMBL" id="CAL1595144.1"/>
    </source>
</evidence>
<dbReference type="AlphaFoldDB" id="A0AAV2L416"/>
<name>A0AAV2L416_KNICA</name>
<evidence type="ECO:0008006" key="3">
    <source>
        <dbReference type="Google" id="ProtNLM"/>
    </source>
</evidence>
<protein>
    <recommendedName>
        <fullName evidence="3">Secreted protein</fullName>
    </recommendedName>
</protein>
<organism evidence="1 2">
    <name type="scientific">Knipowitschia caucasica</name>
    <name type="common">Caucasian dwarf goby</name>
    <name type="synonym">Pomatoschistus caucasicus</name>
    <dbReference type="NCBI Taxonomy" id="637954"/>
    <lineage>
        <taxon>Eukaryota</taxon>
        <taxon>Metazoa</taxon>
        <taxon>Chordata</taxon>
        <taxon>Craniata</taxon>
        <taxon>Vertebrata</taxon>
        <taxon>Euteleostomi</taxon>
        <taxon>Actinopterygii</taxon>
        <taxon>Neopterygii</taxon>
        <taxon>Teleostei</taxon>
        <taxon>Neoteleostei</taxon>
        <taxon>Acanthomorphata</taxon>
        <taxon>Gobiaria</taxon>
        <taxon>Gobiiformes</taxon>
        <taxon>Gobioidei</taxon>
        <taxon>Gobiidae</taxon>
        <taxon>Gobiinae</taxon>
        <taxon>Knipowitschia</taxon>
    </lineage>
</organism>
<evidence type="ECO:0000313" key="2">
    <source>
        <dbReference type="Proteomes" id="UP001497482"/>
    </source>
</evidence>
<dbReference type="Proteomes" id="UP001497482">
    <property type="component" value="Chromosome 20"/>
</dbReference>
<reference evidence="1 2" key="1">
    <citation type="submission" date="2024-04" db="EMBL/GenBank/DDBJ databases">
        <authorList>
            <person name="Waldvogel A.-M."/>
            <person name="Schoenle A."/>
        </authorList>
    </citation>
    <scope>NUCLEOTIDE SEQUENCE [LARGE SCALE GENOMIC DNA]</scope>
</reference>
<gene>
    <name evidence="1" type="ORF">KC01_LOCUS23998</name>
</gene>
<keyword evidence="2" id="KW-1185">Reference proteome</keyword>
<accession>A0AAV2L416</accession>